<gene>
    <name evidence="7" type="ORF">K1I41_07425</name>
</gene>
<keyword evidence="5" id="KW-0732">Signal</keyword>
<protein>
    <recommendedName>
        <fullName evidence="2 4">peptidylprolyl isomerase</fullName>
        <ecNumber evidence="2 4">5.2.1.8</ecNumber>
    </recommendedName>
</protein>
<comment type="catalytic activity">
    <reaction evidence="1 4">
        <text>[protein]-peptidylproline (omega=180) = [protein]-peptidylproline (omega=0)</text>
        <dbReference type="Rhea" id="RHEA:16237"/>
        <dbReference type="Rhea" id="RHEA-COMP:10747"/>
        <dbReference type="Rhea" id="RHEA-COMP:10748"/>
        <dbReference type="ChEBI" id="CHEBI:83833"/>
        <dbReference type="ChEBI" id="CHEBI:83834"/>
        <dbReference type="EC" id="5.2.1.8"/>
    </reaction>
</comment>
<evidence type="ECO:0000256" key="1">
    <source>
        <dbReference type="ARBA" id="ARBA00000971"/>
    </source>
</evidence>
<keyword evidence="3 4" id="KW-0697">Rotamase</keyword>
<keyword evidence="8" id="KW-1185">Reference proteome</keyword>
<feature type="chain" id="PRO_5047310322" description="peptidylprolyl isomerase" evidence="5">
    <location>
        <begin position="19"/>
        <end position="296"/>
    </location>
</feature>
<accession>A0ABX8V3I3</accession>
<evidence type="ECO:0000313" key="8">
    <source>
        <dbReference type="Proteomes" id="UP000825381"/>
    </source>
</evidence>
<dbReference type="InterPro" id="IPR046357">
    <property type="entry name" value="PPIase_dom_sf"/>
</dbReference>
<dbReference type="Gene3D" id="3.10.50.40">
    <property type="match status" value="1"/>
</dbReference>
<evidence type="ECO:0000256" key="5">
    <source>
        <dbReference type="SAM" id="SignalP"/>
    </source>
</evidence>
<dbReference type="InterPro" id="IPR001179">
    <property type="entry name" value="PPIase_FKBP_dom"/>
</dbReference>
<dbReference type="PROSITE" id="PS50059">
    <property type="entry name" value="FKBP_PPIASE"/>
    <property type="match status" value="1"/>
</dbReference>
<evidence type="ECO:0000256" key="3">
    <source>
        <dbReference type="ARBA" id="ARBA00023110"/>
    </source>
</evidence>
<dbReference type="GO" id="GO:0016853">
    <property type="term" value="F:isomerase activity"/>
    <property type="evidence" value="ECO:0007669"/>
    <property type="project" value="UniProtKB-KW"/>
</dbReference>
<dbReference type="PROSITE" id="PS51257">
    <property type="entry name" value="PROKAR_LIPOPROTEIN"/>
    <property type="match status" value="1"/>
</dbReference>
<evidence type="ECO:0000256" key="2">
    <source>
        <dbReference type="ARBA" id="ARBA00013194"/>
    </source>
</evidence>
<organism evidence="7 8">
    <name type="scientific">Flavobacterium litorale</name>
    <dbReference type="NCBI Taxonomy" id="2856519"/>
    <lineage>
        <taxon>Bacteria</taxon>
        <taxon>Pseudomonadati</taxon>
        <taxon>Bacteroidota</taxon>
        <taxon>Flavobacteriia</taxon>
        <taxon>Flavobacteriales</taxon>
        <taxon>Flavobacteriaceae</taxon>
        <taxon>Flavobacterium</taxon>
    </lineage>
</organism>
<feature type="signal peptide" evidence="5">
    <location>
        <begin position="1"/>
        <end position="18"/>
    </location>
</feature>
<dbReference type="EMBL" id="CP080429">
    <property type="protein sequence ID" value="QYJ67396.1"/>
    <property type="molecule type" value="Genomic_DNA"/>
</dbReference>
<dbReference type="Proteomes" id="UP000825381">
    <property type="component" value="Chromosome"/>
</dbReference>
<dbReference type="EC" id="5.2.1.8" evidence="2 4"/>
<feature type="domain" description="PPIase FKBP-type" evidence="6">
    <location>
        <begin position="115"/>
        <end position="215"/>
    </location>
</feature>
<dbReference type="RefSeq" id="WP_220639741.1">
    <property type="nucleotide sequence ID" value="NZ_CP080429.1"/>
</dbReference>
<keyword evidence="4 7" id="KW-0413">Isomerase</keyword>
<sequence>MKRFFKVFSLLAFVAFFAACNKDDGSSVEPPRDYAEQYAVEKVDIENYLKEHYIASVDEDFNVTIEEIPDGGDQVSIWDQTEYELLAKDVNLAGVNFELYYLVLRQGVNEQPTRADRVRVAYRGFRLDGTQFDSDPFPQDNISLITYVNGWHEIIPLFKTGVYIDEPDSPNPAEFEDYGAGIMFLPSAYGYYNNVRTGIPAYNPLVFSFKLYDLQFVDSDGDGILSKYETDNGIDIRDFDSDGDGAPDYLDIDDDNDGYSTRLEITIPDTDEVYDFEDIPTCDGGTVKKHLDASCF</sequence>
<evidence type="ECO:0000313" key="7">
    <source>
        <dbReference type="EMBL" id="QYJ67396.1"/>
    </source>
</evidence>
<reference evidence="7 8" key="1">
    <citation type="submission" date="2021-07" db="EMBL/GenBank/DDBJ databases">
        <title>Flavobacterium WSW3-B6 sp.nov, isolated from seaweed.</title>
        <authorList>
            <person name="Muhammad N."/>
            <person name="Ho H."/>
            <person name="Lee Y.-J."/>
            <person name="Nguyen T."/>
            <person name="Ho J."/>
            <person name="Kim S.-G."/>
        </authorList>
    </citation>
    <scope>NUCLEOTIDE SEQUENCE [LARGE SCALE GENOMIC DNA]</scope>
    <source>
        <strain evidence="7 8">WSW3-B6</strain>
    </source>
</reference>
<evidence type="ECO:0000259" key="6">
    <source>
        <dbReference type="PROSITE" id="PS50059"/>
    </source>
</evidence>
<proteinExistence type="predicted"/>
<evidence type="ECO:0000256" key="4">
    <source>
        <dbReference type="PROSITE-ProRule" id="PRU00277"/>
    </source>
</evidence>
<name>A0ABX8V3I3_9FLAO</name>
<dbReference type="SUPFAM" id="SSF54534">
    <property type="entry name" value="FKBP-like"/>
    <property type="match status" value="1"/>
</dbReference>